<feature type="compositionally biased region" description="Polar residues" evidence="8">
    <location>
        <begin position="1276"/>
        <end position="1287"/>
    </location>
</feature>
<feature type="region of interest" description="Disordered" evidence="8">
    <location>
        <begin position="1243"/>
        <end position="1295"/>
    </location>
</feature>
<evidence type="ECO:0000256" key="1">
    <source>
        <dbReference type="ARBA" id="ARBA00004141"/>
    </source>
</evidence>
<dbReference type="PANTHER" id="PTHR12064:SF94">
    <property type="entry name" value="UNEXTENDED PROTEIN"/>
    <property type="match status" value="1"/>
</dbReference>
<feature type="compositionally biased region" description="Basic residues" evidence="8">
    <location>
        <begin position="408"/>
        <end position="433"/>
    </location>
</feature>
<keyword evidence="5 7" id="KW-0472">Membrane</keyword>
<dbReference type="GO" id="GO:0016020">
    <property type="term" value="C:membrane"/>
    <property type="evidence" value="ECO:0007669"/>
    <property type="project" value="UniProtKB-SubCell"/>
</dbReference>
<feature type="compositionally biased region" description="Polar residues" evidence="8">
    <location>
        <begin position="1129"/>
        <end position="1145"/>
    </location>
</feature>
<feature type="compositionally biased region" description="Low complexity" evidence="8">
    <location>
        <begin position="499"/>
        <end position="510"/>
    </location>
</feature>
<dbReference type="Proteomes" id="UP000001529">
    <property type="component" value="Chromosome IV"/>
</dbReference>
<feature type="compositionally biased region" description="Basic and acidic residues" evidence="8">
    <location>
        <begin position="1575"/>
        <end position="1609"/>
    </location>
</feature>
<evidence type="ECO:0000256" key="6">
    <source>
        <dbReference type="PROSITE-ProRule" id="PRU00703"/>
    </source>
</evidence>
<dbReference type="GO" id="GO:0010960">
    <property type="term" value="P:magnesium ion homeostasis"/>
    <property type="evidence" value="ECO:0007669"/>
    <property type="project" value="InterPro"/>
</dbReference>
<feature type="compositionally biased region" description="Acidic residues" evidence="8">
    <location>
        <begin position="1204"/>
        <end position="1223"/>
    </location>
</feature>
<organism evidence="12 13">
    <name type="scientific">Toxoplasma gondii (strain ATCC 50611 / Me49)</name>
    <dbReference type="NCBI Taxonomy" id="508771"/>
    <lineage>
        <taxon>Eukaryota</taxon>
        <taxon>Sar</taxon>
        <taxon>Alveolata</taxon>
        <taxon>Apicomplexa</taxon>
        <taxon>Conoidasida</taxon>
        <taxon>Coccidia</taxon>
        <taxon>Eucoccidiorida</taxon>
        <taxon>Eimeriorina</taxon>
        <taxon>Sarcocystidae</taxon>
        <taxon>Toxoplasma</taxon>
    </lineage>
</organism>
<dbReference type="InterPro" id="IPR045095">
    <property type="entry name" value="ACDP"/>
</dbReference>
<keyword evidence="13" id="KW-1185">Reference proteome</keyword>
<evidence type="ECO:0000256" key="5">
    <source>
        <dbReference type="ARBA" id="ARBA00023136"/>
    </source>
</evidence>
<dbReference type="VEuPathDB" id="ToxoDB:TGME49_211350"/>
<accession>A0A125YWU7</accession>
<dbReference type="EMBL" id="CM002038">
    <property type="protein sequence ID" value="EPT31396.1"/>
    <property type="molecule type" value="Genomic_DNA"/>
</dbReference>
<comment type="subcellular location">
    <subcellularLocation>
        <location evidence="1">Membrane</location>
        <topology evidence="1">Multi-pass membrane protein</topology>
    </subcellularLocation>
</comment>
<feature type="compositionally biased region" description="Basic and acidic residues" evidence="8">
    <location>
        <begin position="1505"/>
        <end position="1517"/>
    </location>
</feature>
<evidence type="ECO:0000256" key="3">
    <source>
        <dbReference type="ARBA" id="ARBA00022737"/>
    </source>
</evidence>
<dbReference type="FunFam" id="3.10.580.10:FF:000006">
    <property type="entry name" value="DUF21 and CBS domain protein"/>
    <property type="match status" value="1"/>
</dbReference>
<feature type="compositionally biased region" description="Basic and acidic residues" evidence="8">
    <location>
        <begin position="549"/>
        <end position="571"/>
    </location>
</feature>
<gene>
    <name evidence="12" type="ORF">TGME49_211350</name>
</gene>
<dbReference type="PROSITE" id="PS51371">
    <property type="entry name" value="CBS"/>
    <property type="match status" value="2"/>
</dbReference>
<dbReference type="PANTHER" id="PTHR12064">
    <property type="entry name" value="METAL TRANSPORTER CNNM"/>
    <property type="match status" value="1"/>
</dbReference>
<feature type="compositionally biased region" description="Basic and acidic residues" evidence="8">
    <location>
        <begin position="947"/>
        <end position="978"/>
    </location>
</feature>
<feature type="transmembrane region" description="Helical" evidence="9">
    <location>
        <begin position="74"/>
        <end position="95"/>
    </location>
</feature>
<dbReference type="SMR" id="A0A125YWU7"/>
<feature type="region of interest" description="Disordered" evidence="8">
    <location>
        <begin position="824"/>
        <end position="896"/>
    </location>
</feature>
<feature type="transmembrane region" description="Helical" evidence="9">
    <location>
        <begin position="101"/>
        <end position="119"/>
    </location>
</feature>
<evidence type="ECO:0000313" key="13">
    <source>
        <dbReference type="Proteomes" id="UP000001529"/>
    </source>
</evidence>
<name>A0A125YWU7_TOXGM</name>
<feature type="region of interest" description="Disordered" evidence="8">
    <location>
        <begin position="1393"/>
        <end position="1459"/>
    </location>
</feature>
<dbReference type="EMBL" id="KE138818">
    <property type="protein sequence ID" value="EPT31396.1"/>
    <property type="molecule type" value="Genomic_DNA"/>
</dbReference>
<dbReference type="KEGG" id="tgo:TGME49_211350"/>
<dbReference type="InterPro" id="IPR046342">
    <property type="entry name" value="CBS_dom_sf"/>
</dbReference>
<sequence length="1720" mass="187922">MSDGLAAAIPPAGSITLAVFCAIGSAMFSGLTLGLLTLDIVQLKLLINRPNKTAQDERNAKYARKILPLRSDGNYLLVTLLTGNVAVNAGFSILLGDLTDGLVGFLVSTVVITIFGEILPQAACARHGLVVGGVLAPVVYALEWLLFPVVKPIAMILNCVLGEDLGTIYDKKQLSALVDYHNNVVHVLTRDEARILKGGLEFAFTRAEEVMTPMDEVYGIDVDSKLNYDVLSEVLSSGFSRIPVFDRSNSQCIVGLLFVKDLILVDCHAEVEVRKLLQFFGRGLYAVDDDTPLLELLKTFKQGHTHLAVVRRVSDDGEGDPFYIHVGIITLEDVMEEILQDEINDEFEHDKSQSHRRRRHQNQAVSGAQASLPYFAPSSPLAPRFSVSSTAWEAQGDVDTAPEAESRRSRREKKKEKVKGDKRRFRLWSRGRRSSTASSNAPLTNACEKEAGEGTDGDVEDKRVDRNEASRRPSKEASFPATCASTLQAKRPGEAETDLLSGGSPVGLSSFEKSSECGDPERGSLGEASSRHSRWTAKRLEEGGAVESHFLEDEPTRELPRGDTEEGEGQRRRSRGGAAGEKTIKTVEMTPLEPMHAVLTTSREEPPKAEEIRREDALGHPSLFPWWGWSADTAGSVSKLRMRGTLRMFFDSHRRSRIAEPLTESEARAIASFLSSSIPAFSPQIVDEKLLVSLLSSFFCIQPPPASLLWHSAVHPDLFKHKSTDRRGEHEAAFEPFAVIVLYGRVRLYVGKEGIPCTAGPLSCLAVKVLGNPAPVLLGQVASQQPAEFSAPPSSPSPSGALEFRETPVHMLDQPSCLPASADTLVVSSPSRSSSREQLDSPSRPAASSDSSDQDSVCSSQRLSTATFNSPSISPEAASRRASSPRLTSRSRPAPCTISTFPVSPVALPGCLPVSAGVTVSRGSSVFPSPCVWDAAIHRKAASPPRGDWRNAFRSEEPEAKERKRENGESDRREETQGKEGVQSGAPDGSLDLGSDGPRRRRDIFCVLDAVRENPGHTREEDFLSSTDRRSSSRSSSSSRHKSPREPSTSVPSPKESGTAWLGPWGTRRDSEEPRYAPLASCVSSNVDNVEAPSCRDGTRPLHFASPGKPPVEGKSRCCSPEVRFSPLKESTTPLRSLPPSTGLCQRSGGGVYRSLVETTSSLASLSSRGKETDRETSREASQPASAVQIASERGDPSAKRVCDEEEDHEEYYEKEGSEEEDREVSPLVSRRLLRDGLTSPDQFTLISSHASGGCSSSPSLHDASSGGVSVEEAPQGSQTKSPSTGRSGREKTACDVDSACVEIDIGNRRASTFEKDAFRRKETYPQFGDTERSCRKQNEMLSWLRTSATSSVSLESGEEDVELTAPSQAHSHVRLEEVCVCGVSLSLPWLSPKKGTDREQRRRAREEGLCLGLSREEPPEVESSVEGMSLEKKEEQSAGASAGRRRLPSEKSSLAFPAFSSQRLSGKSIFRRETAGTGVSEISHLLRFEKPQADWSAARGPEPGPRREREEERQEELSCGWGANRQEGPAKPRVQQSLEEQLQIQETCLRQLAKDMQEKKGVWLAVSSKQRGKEYQRRRDVEFVDEQDKAERSSQAKSEREGREKQDASARGAAETGEAGAENEEPEGDGKKRIQEVRNREALCHEIHSWVQSLQDSKGGSEARGNEWSNEQTKTLTCEGYAPDYTAVTEGACGLLVFPRWFYVAAVKASLDLARSSRS</sequence>
<dbReference type="InterPro" id="IPR002550">
    <property type="entry name" value="CNNM"/>
</dbReference>
<evidence type="ECO:0000259" key="10">
    <source>
        <dbReference type="PROSITE" id="PS51371"/>
    </source>
</evidence>
<protein>
    <submittedName>
        <fullName evidence="12">CBS domain-containing protein</fullName>
    </submittedName>
</protein>
<feature type="compositionally biased region" description="Low complexity" evidence="8">
    <location>
        <begin position="1248"/>
        <end position="1260"/>
    </location>
</feature>
<keyword evidence="6" id="KW-0129">CBS domain</keyword>
<feature type="compositionally biased region" description="Low complexity" evidence="8">
    <location>
        <begin position="1610"/>
        <end position="1621"/>
    </location>
</feature>
<keyword evidence="2 7" id="KW-0812">Transmembrane</keyword>
<evidence type="ECO:0000256" key="2">
    <source>
        <dbReference type="ARBA" id="ARBA00022692"/>
    </source>
</evidence>
<keyword evidence="3" id="KW-0677">Repeat</keyword>
<dbReference type="InterPro" id="IPR044751">
    <property type="entry name" value="Ion_transp-like_CBS"/>
</dbReference>
<dbReference type="InterPro" id="IPR000644">
    <property type="entry name" value="CBS_dom"/>
</dbReference>
<feature type="compositionally biased region" description="Basic and acidic residues" evidence="8">
    <location>
        <begin position="1169"/>
        <end position="1179"/>
    </location>
</feature>
<dbReference type="Pfam" id="PF01595">
    <property type="entry name" value="CNNM"/>
    <property type="match status" value="1"/>
</dbReference>
<dbReference type="OrthoDB" id="331822at2759"/>
<evidence type="ECO:0000259" key="11">
    <source>
        <dbReference type="PROSITE" id="PS51846"/>
    </source>
</evidence>
<evidence type="ECO:0000256" key="4">
    <source>
        <dbReference type="ARBA" id="ARBA00022989"/>
    </source>
</evidence>
<feature type="compositionally biased region" description="Basic and acidic residues" evidence="8">
    <location>
        <begin position="513"/>
        <end position="524"/>
    </location>
</feature>
<dbReference type="PROSITE" id="PS51846">
    <property type="entry name" value="CNNM"/>
    <property type="match status" value="1"/>
</dbReference>
<dbReference type="Gene3D" id="3.10.580.10">
    <property type="entry name" value="CBS-domain"/>
    <property type="match status" value="1"/>
</dbReference>
<feature type="region of interest" description="Disordered" evidence="8">
    <location>
        <begin position="348"/>
        <end position="367"/>
    </location>
</feature>
<feature type="region of interest" description="Disordered" evidence="8">
    <location>
        <begin position="387"/>
        <end position="584"/>
    </location>
</feature>
<evidence type="ECO:0000313" key="12">
    <source>
        <dbReference type="EMBL" id="EPT31396.1"/>
    </source>
</evidence>
<feature type="compositionally biased region" description="Low complexity" evidence="8">
    <location>
        <begin position="840"/>
        <end position="862"/>
    </location>
</feature>
<feature type="domain" description="CNNM transmembrane" evidence="11">
    <location>
        <begin position="7"/>
        <end position="192"/>
    </location>
</feature>
<dbReference type="RefSeq" id="XP_018637976.1">
    <property type="nucleotide sequence ID" value="XM_018779535.1"/>
</dbReference>
<reference evidence="12" key="1">
    <citation type="submission" date="2013-04" db="EMBL/GenBank/DDBJ databases">
        <authorList>
            <person name="Sibley D."/>
            <person name="Venepally P."/>
            <person name="Karamycheva S."/>
            <person name="Hadjithomas M."/>
            <person name="Khan A."/>
            <person name="Brunk B."/>
            <person name="Roos D."/>
            <person name="Caler E."/>
            <person name="Lorenzi H."/>
        </authorList>
    </citation>
    <scope>NUCLEOTIDE SEQUENCE [LARGE SCALE GENOMIC DNA]</scope>
    <source>
        <strain evidence="12">ME49</strain>
    </source>
</reference>
<feature type="transmembrane region" description="Helical" evidence="9">
    <location>
        <begin position="128"/>
        <end position="147"/>
    </location>
</feature>
<feature type="transmembrane region" description="Helical" evidence="9">
    <location>
        <begin position="12"/>
        <end position="38"/>
    </location>
</feature>
<feature type="compositionally biased region" description="Basic and acidic residues" evidence="8">
    <location>
        <begin position="1193"/>
        <end position="1203"/>
    </location>
</feature>
<feature type="region of interest" description="Disordered" evidence="8">
    <location>
        <begin position="1491"/>
        <end position="1539"/>
    </location>
</feature>
<dbReference type="Pfam" id="PF00571">
    <property type="entry name" value="CBS"/>
    <property type="match status" value="1"/>
</dbReference>
<evidence type="ECO:0000256" key="8">
    <source>
        <dbReference type="SAM" id="MobiDB-lite"/>
    </source>
</evidence>
<feature type="region of interest" description="Disordered" evidence="8">
    <location>
        <begin position="1017"/>
        <end position="1228"/>
    </location>
</feature>
<dbReference type="CDD" id="cd04590">
    <property type="entry name" value="CBS_pair_CorC_HlyC_assoc"/>
    <property type="match status" value="1"/>
</dbReference>
<feature type="compositionally biased region" description="Basic and acidic residues" evidence="8">
    <location>
        <begin position="460"/>
        <end position="475"/>
    </location>
</feature>
<feature type="compositionally biased region" description="Basic and acidic residues" evidence="8">
    <location>
        <begin position="1395"/>
        <end position="1419"/>
    </location>
</feature>
<feature type="domain" description="CBS" evidence="10">
    <location>
        <begin position="280"/>
        <end position="346"/>
    </location>
</feature>
<proteinExistence type="predicted"/>
<feature type="region of interest" description="Disordered" evidence="8">
    <location>
        <begin position="942"/>
        <end position="998"/>
    </location>
</feature>
<dbReference type="SUPFAM" id="SSF54631">
    <property type="entry name" value="CBS-domain pair"/>
    <property type="match status" value="1"/>
</dbReference>
<keyword evidence="4 7" id="KW-1133">Transmembrane helix</keyword>
<feature type="region of interest" description="Disordered" evidence="8">
    <location>
        <begin position="1575"/>
        <end position="1633"/>
    </location>
</feature>
<feature type="domain" description="CBS" evidence="10">
    <location>
        <begin position="211"/>
        <end position="273"/>
    </location>
</feature>
<feature type="compositionally biased region" description="Polar residues" evidence="8">
    <location>
        <begin position="1157"/>
        <end position="1168"/>
    </location>
</feature>
<dbReference type="GeneID" id="7900989"/>
<feature type="compositionally biased region" description="Low complexity" evidence="8">
    <location>
        <begin position="870"/>
        <end position="895"/>
    </location>
</feature>
<evidence type="ECO:0000256" key="9">
    <source>
        <dbReference type="SAM" id="Phobius"/>
    </source>
</evidence>
<feature type="compositionally biased region" description="Basic and acidic residues" evidence="8">
    <location>
        <begin position="1017"/>
        <end position="1031"/>
    </location>
</feature>
<evidence type="ECO:0000256" key="7">
    <source>
        <dbReference type="PROSITE-ProRule" id="PRU01193"/>
    </source>
</evidence>